<dbReference type="PROSITE" id="PS51781">
    <property type="entry name" value="SH3B"/>
    <property type="match status" value="1"/>
</dbReference>
<evidence type="ECO:0000313" key="2">
    <source>
        <dbReference type="EMBL" id="HIZ64631.1"/>
    </source>
</evidence>
<reference evidence="2" key="2">
    <citation type="submission" date="2021-04" db="EMBL/GenBank/DDBJ databases">
        <authorList>
            <person name="Gilroy R."/>
        </authorList>
    </citation>
    <scope>NUCLEOTIDE SEQUENCE</scope>
    <source>
        <strain evidence="2">1068</strain>
    </source>
</reference>
<proteinExistence type="predicted"/>
<dbReference type="PROSITE" id="PS51257">
    <property type="entry name" value="PROKAR_LIPOPROTEIN"/>
    <property type="match status" value="1"/>
</dbReference>
<dbReference type="SMART" id="SM00287">
    <property type="entry name" value="SH3b"/>
    <property type="match status" value="1"/>
</dbReference>
<dbReference type="Pfam" id="PF08239">
    <property type="entry name" value="SH3_3"/>
    <property type="match status" value="1"/>
</dbReference>
<name>A0A9D2FQ61_9FIRM</name>
<organism evidence="2 3">
    <name type="scientific">Candidatus Blautia pullicola</name>
    <dbReference type="NCBI Taxonomy" id="2838498"/>
    <lineage>
        <taxon>Bacteria</taxon>
        <taxon>Bacillati</taxon>
        <taxon>Bacillota</taxon>
        <taxon>Clostridia</taxon>
        <taxon>Lachnospirales</taxon>
        <taxon>Lachnospiraceae</taxon>
        <taxon>Blautia</taxon>
    </lineage>
</organism>
<gene>
    <name evidence="2" type="ORF">H9809_01800</name>
</gene>
<dbReference type="Gene3D" id="2.30.30.40">
    <property type="entry name" value="SH3 Domains"/>
    <property type="match status" value="1"/>
</dbReference>
<evidence type="ECO:0000259" key="1">
    <source>
        <dbReference type="PROSITE" id="PS51781"/>
    </source>
</evidence>
<comment type="caution">
    <text evidence="2">The sequence shown here is derived from an EMBL/GenBank/DDBJ whole genome shotgun (WGS) entry which is preliminary data.</text>
</comment>
<evidence type="ECO:0000313" key="3">
    <source>
        <dbReference type="Proteomes" id="UP000824056"/>
    </source>
</evidence>
<dbReference type="Proteomes" id="UP000824056">
    <property type="component" value="Unassembled WGS sequence"/>
</dbReference>
<accession>A0A9D2FQ61</accession>
<dbReference type="InterPro" id="IPR003646">
    <property type="entry name" value="SH3-like_bac-type"/>
</dbReference>
<dbReference type="AlphaFoldDB" id="A0A9D2FQ61"/>
<sequence length="215" mass="22878">MKKRLLLLMTCLMLGLFGCREDDTRESEEAELDAVSSSMDGTLTEYTGSQLSIETEDGGTLTFKDCSSAKIQCKNGIIPGNEVTLVYVGGIDGTDTSNVKVRKIITSDDNSSVMSLAEHAKEDIALSGGMVTPQEDDSQAGQDMPASGAQVEETHQTASVISGVNVRADALSGSEILGTLGGGDSVTVTGICDNGWYRIIFENQTGFVWRDYLSL</sequence>
<reference evidence="2" key="1">
    <citation type="journal article" date="2021" name="PeerJ">
        <title>Extensive microbial diversity within the chicken gut microbiome revealed by metagenomics and culture.</title>
        <authorList>
            <person name="Gilroy R."/>
            <person name="Ravi A."/>
            <person name="Getino M."/>
            <person name="Pursley I."/>
            <person name="Horton D.L."/>
            <person name="Alikhan N.F."/>
            <person name="Baker D."/>
            <person name="Gharbi K."/>
            <person name="Hall N."/>
            <person name="Watson M."/>
            <person name="Adriaenssens E.M."/>
            <person name="Foster-Nyarko E."/>
            <person name="Jarju S."/>
            <person name="Secka A."/>
            <person name="Antonio M."/>
            <person name="Oren A."/>
            <person name="Chaudhuri R.R."/>
            <person name="La Ragione R."/>
            <person name="Hildebrand F."/>
            <person name="Pallen M.J."/>
        </authorList>
    </citation>
    <scope>NUCLEOTIDE SEQUENCE</scope>
    <source>
        <strain evidence="2">1068</strain>
    </source>
</reference>
<feature type="domain" description="SH3b" evidence="1">
    <location>
        <begin position="153"/>
        <end position="215"/>
    </location>
</feature>
<dbReference type="EMBL" id="DXBG01000036">
    <property type="protein sequence ID" value="HIZ64631.1"/>
    <property type="molecule type" value="Genomic_DNA"/>
</dbReference>
<protein>
    <submittedName>
        <fullName evidence="2">SH3 domain-containing protein</fullName>
    </submittedName>
</protein>